<sequence length="125" mass="12763">MVIVPLPAVRSLVKPATVLPDGPGRLAADTRGAHANSPTGCRTGRAGGVRIHRLMSASVTPPSAPPGFTTANGYAATAVEPGALRLLLPPSAPFSSGSVAERFDELLAARVVRCCCCCCCWAPPV</sequence>
<protein>
    <submittedName>
        <fullName evidence="1">Uncharacterized protein</fullName>
    </submittedName>
</protein>
<name>B6UBW6_MAIZE</name>
<proteinExistence type="evidence at transcript level"/>
<reference evidence="1" key="1">
    <citation type="journal article" date="2009" name="Plant Mol. Biol.">
        <title>Insights into corn genes derived from large-scale cDNA sequencing.</title>
        <authorList>
            <person name="Alexandrov N.N."/>
            <person name="Brover V.V."/>
            <person name="Freidin S."/>
            <person name="Troukhan M.E."/>
            <person name="Tatarinova T.V."/>
            <person name="Zhang H."/>
            <person name="Swaller T.J."/>
            <person name="Lu Y.P."/>
            <person name="Bouck J."/>
            <person name="Flavell R.B."/>
            <person name="Feldmann K.A."/>
        </authorList>
    </citation>
    <scope>NUCLEOTIDE SEQUENCE</scope>
</reference>
<organism evidence="1">
    <name type="scientific">Zea mays</name>
    <name type="common">Maize</name>
    <dbReference type="NCBI Taxonomy" id="4577"/>
    <lineage>
        <taxon>Eukaryota</taxon>
        <taxon>Viridiplantae</taxon>
        <taxon>Streptophyta</taxon>
        <taxon>Embryophyta</taxon>
        <taxon>Tracheophyta</taxon>
        <taxon>Spermatophyta</taxon>
        <taxon>Magnoliopsida</taxon>
        <taxon>Liliopsida</taxon>
        <taxon>Poales</taxon>
        <taxon>Poaceae</taxon>
        <taxon>PACMAD clade</taxon>
        <taxon>Panicoideae</taxon>
        <taxon>Andropogonodae</taxon>
        <taxon>Andropogoneae</taxon>
        <taxon>Tripsacinae</taxon>
        <taxon>Zea</taxon>
    </lineage>
</organism>
<evidence type="ECO:0000313" key="1">
    <source>
        <dbReference type="EMBL" id="ACG46849.1"/>
    </source>
</evidence>
<dbReference type="EMBL" id="EU974731">
    <property type="protein sequence ID" value="ACG46849.1"/>
    <property type="molecule type" value="mRNA"/>
</dbReference>
<dbReference type="AlphaFoldDB" id="B6UBW6"/>
<accession>B6UBW6</accession>